<gene>
    <name evidence="1" type="ORF">TVAG_366220</name>
</gene>
<reference evidence="1" key="1">
    <citation type="submission" date="2006-10" db="EMBL/GenBank/DDBJ databases">
        <authorList>
            <person name="Amadeo P."/>
            <person name="Zhao Q."/>
            <person name="Wortman J."/>
            <person name="Fraser-Liggett C."/>
            <person name="Carlton J."/>
        </authorList>
    </citation>
    <scope>NUCLEOTIDE SEQUENCE</scope>
    <source>
        <strain evidence="1">G3</strain>
    </source>
</reference>
<sequence>MQEHKFRFDAEQLMQYYQIACLENQAANKDTKIFQKIETFSPQTIRIKAHKSSDKKQQKRRYKVEPRKAVLHFETKDQPLSPPPESITDKVIVQKPFTLSSFDHHIPSAFSIIRRGNLPGLELPL</sequence>
<dbReference type="EMBL" id="DS113201">
    <property type="protein sequence ID" value="EAY20114.1"/>
    <property type="molecule type" value="Genomic_DNA"/>
</dbReference>
<dbReference type="Proteomes" id="UP000001542">
    <property type="component" value="Unassembled WGS sequence"/>
</dbReference>
<evidence type="ECO:0000313" key="2">
    <source>
        <dbReference type="Proteomes" id="UP000001542"/>
    </source>
</evidence>
<dbReference type="AlphaFoldDB" id="A2DHR6"/>
<dbReference type="RefSeq" id="XP_001581100.1">
    <property type="nucleotide sequence ID" value="XM_001581050.1"/>
</dbReference>
<accession>A2DHR6</accession>
<dbReference type="VEuPathDB" id="TrichDB:TVAGG3_0303290"/>
<reference evidence="1" key="2">
    <citation type="journal article" date="2007" name="Science">
        <title>Draft genome sequence of the sexually transmitted pathogen Trichomonas vaginalis.</title>
        <authorList>
            <person name="Carlton J.M."/>
            <person name="Hirt R.P."/>
            <person name="Silva J.C."/>
            <person name="Delcher A.L."/>
            <person name="Schatz M."/>
            <person name="Zhao Q."/>
            <person name="Wortman J.R."/>
            <person name="Bidwell S.L."/>
            <person name="Alsmark U.C.M."/>
            <person name="Besteiro S."/>
            <person name="Sicheritz-Ponten T."/>
            <person name="Noel C.J."/>
            <person name="Dacks J.B."/>
            <person name="Foster P.G."/>
            <person name="Simillion C."/>
            <person name="Van de Peer Y."/>
            <person name="Miranda-Saavedra D."/>
            <person name="Barton G.J."/>
            <person name="Westrop G.D."/>
            <person name="Mueller S."/>
            <person name="Dessi D."/>
            <person name="Fiori P.L."/>
            <person name="Ren Q."/>
            <person name="Paulsen I."/>
            <person name="Zhang H."/>
            <person name="Bastida-Corcuera F.D."/>
            <person name="Simoes-Barbosa A."/>
            <person name="Brown M.T."/>
            <person name="Hayes R.D."/>
            <person name="Mukherjee M."/>
            <person name="Okumura C.Y."/>
            <person name="Schneider R."/>
            <person name="Smith A.J."/>
            <person name="Vanacova S."/>
            <person name="Villalvazo M."/>
            <person name="Haas B.J."/>
            <person name="Pertea M."/>
            <person name="Feldblyum T.V."/>
            <person name="Utterback T.R."/>
            <person name="Shu C.L."/>
            <person name="Osoegawa K."/>
            <person name="de Jong P.J."/>
            <person name="Hrdy I."/>
            <person name="Horvathova L."/>
            <person name="Zubacova Z."/>
            <person name="Dolezal P."/>
            <person name="Malik S.B."/>
            <person name="Logsdon J.M. Jr."/>
            <person name="Henze K."/>
            <person name="Gupta A."/>
            <person name="Wang C.C."/>
            <person name="Dunne R.L."/>
            <person name="Upcroft J.A."/>
            <person name="Upcroft P."/>
            <person name="White O."/>
            <person name="Salzberg S.L."/>
            <person name="Tang P."/>
            <person name="Chiu C.-H."/>
            <person name="Lee Y.-S."/>
            <person name="Embley T.M."/>
            <person name="Coombs G.H."/>
            <person name="Mottram J.C."/>
            <person name="Tachezy J."/>
            <person name="Fraser-Liggett C.M."/>
            <person name="Johnson P.J."/>
        </authorList>
    </citation>
    <scope>NUCLEOTIDE SEQUENCE [LARGE SCALE GENOMIC DNA]</scope>
    <source>
        <strain evidence="1">G3</strain>
    </source>
</reference>
<proteinExistence type="predicted"/>
<keyword evidence="2" id="KW-1185">Reference proteome</keyword>
<dbReference type="VEuPathDB" id="TrichDB:TVAG_366220"/>
<evidence type="ECO:0000313" key="1">
    <source>
        <dbReference type="EMBL" id="EAY20114.1"/>
    </source>
</evidence>
<organism evidence="1 2">
    <name type="scientific">Trichomonas vaginalis (strain ATCC PRA-98 / G3)</name>
    <dbReference type="NCBI Taxonomy" id="412133"/>
    <lineage>
        <taxon>Eukaryota</taxon>
        <taxon>Metamonada</taxon>
        <taxon>Parabasalia</taxon>
        <taxon>Trichomonadida</taxon>
        <taxon>Trichomonadidae</taxon>
        <taxon>Trichomonas</taxon>
    </lineage>
</organism>
<dbReference type="InParanoid" id="A2DHR6"/>
<name>A2DHR6_TRIV3</name>
<dbReference type="KEGG" id="tva:5465648"/>
<protein>
    <submittedName>
        <fullName evidence="1">Uncharacterized protein</fullName>
    </submittedName>
</protein>